<name>A0ABP6FVD3_9ACTN</name>
<dbReference type="Proteomes" id="UP001501666">
    <property type="component" value="Unassembled WGS sequence"/>
</dbReference>
<reference evidence="2" key="1">
    <citation type="journal article" date="2019" name="Int. J. Syst. Evol. Microbiol.">
        <title>The Global Catalogue of Microorganisms (GCM) 10K type strain sequencing project: providing services to taxonomists for standard genome sequencing and annotation.</title>
        <authorList>
            <consortium name="The Broad Institute Genomics Platform"/>
            <consortium name="The Broad Institute Genome Sequencing Center for Infectious Disease"/>
            <person name="Wu L."/>
            <person name="Ma J."/>
        </authorList>
    </citation>
    <scope>NUCLEOTIDE SEQUENCE [LARGE SCALE GENOMIC DNA]</scope>
    <source>
        <strain evidence="2">JCM 6835</strain>
    </source>
</reference>
<evidence type="ECO:0000313" key="1">
    <source>
        <dbReference type="EMBL" id="GAA2702849.1"/>
    </source>
</evidence>
<organism evidence="1 2">
    <name type="scientific">Nonomuraea recticatena</name>
    <dbReference type="NCBI Taxonomy" id="46178"/>
    <lineage>
        <taxon>Bacteria</taxon>
        <taxon>Bacillati</taxon>
        <taxon>Actinomycetota</taxon>
        <taxon>Actinomycetes</taxon>
        <taxon>Streptosporangiales</taxon>
        <taxon>Streptosporangiaceae</taxon>
        <taxon>Nonomuraea</taxon>
    </lineage>
</organism>
<evidence type="ECO:0008006" key="3">
    <source>
        <dbReference type="Google" id="ProtNLM"/>
    </source>
</evidence>
<accession>A0ABP6FVD3</accession>
<dbReference type="RefSeq" id="WP_346158343.1">
    <property type="nucleotide sequence ID" value="NZ_BAAATE010000088.1"/>
</dbReference>
<evidence type="ECO:0000313" key="2">
    <source>
        <dbReference type="Proteomes" id="UP001501666"/>
    </source>
</evidence>
<keyword evidence="2" id="KW-1185">Reference proteome</keyword>
<sequence length="70" mass="7167">MINPHVSFAAFDMDTVDGFDLLAGARLVTKAEYQEHTPAAGLLFATLTQALAAAANDSASADELGVAQSG</sequence>
<gene>
    <name evidence="1" type="ORF">GCM10010412_101050</name>
</gene>
<comment type="caution">
    <text evidence="1">The sequence shown here is derived from an EMBL/GenBank/DDBJ whole genome shotgun (WGS) entry which is preliminary data.</text>
</comment>
<proteinExistence type="predicted"/>
<protein>
    <recommendedName>
        <fullName evidence="3">FXSXX-COOH protein</fullName>
    </recommendedName>
</protein>
<dbReference type="EMBL" id="BAAATE010000088">
    <property type="protein sequence ID" value="GAA2702849.1"/>
    <property type="molecule type" value="Genomic_DNA"/>
</dbReference>